<sequence length="461" mass="50474">MIWLPLLLASCAGWQPEALDSSAGLAPSLQDLQAKIDPLSHPELPEVWRSLKVVVDDGLDENEMVVLALLNSPQLKAARSQTAESAASLYAAGLLPDPQASVAVDVPKSRDPALKTGESFGLGIDLQQILTRGARRDAALESARATYLNVLWQEWQVIQQARMLWRRAIIQQQQVDMLQQQLNQTTSIWDGQHGALKEGNATLDQEGLALAPLMDAEAALLEGKRQLNTTLHDMRLLLGVEPSLSLVFTQPAGGAATLVVKPDAADSLQGSAMARLRPDLLALQAGYMSQESRVREQILAQFPSFSIGANSTRDTAGLWTLGPFINLGLPLLNGNRGNVAIARATRKRLAEEYHFQLVSTRSQWIKIVRDQQLAYEEWQALTARLPRLELTVDRMAHALGAGEIDMLTFTTLRTACFAQQARVLVLTQQLLEQQVALDTLSGHTMPDSARYLTSSLQGIHP</sequence>
<dbReference type="PANTHER" id="PTHR30203">
    <property type="entry name" value="OUTER MEMBRANE CATION EFFLUX PROTEIN"/>
    <property type="match status" value="1"/>
</dbReference>
<dbReference type="Proteomes" id="UP000306585">
    <property type="component" value="Unassembled WGS sequence"/>
</dbReference>
<evidence type="ECO:0000256" key="1">
    <source>
        <dbReference type="ARBA" id="ARBA00007613"/>
    </source>
</evidence>
<dbReference type="InterPro" id="IPR003423">
    <property type="entry name" value="OMP_efflux"/>
</dbReference>
<keyword evidence="3" id="KW-1185">Reference proteome</keyword>
<dbReference type="AlphaFoldDB" id="A0A5R9GKS1"/>
<dbReference type="SUPFAM" id="SSF56954">
    <property type="entry name" value="Outer membrane efflux proteins (OEP)"/>
    <property type="match status" value="1"/>
</dbReference>
<dbReference type="Gene3D" id="1.20.1600.10">
    <property type="entry name" value="Outer membrane efflux proteins (OEP)"/>
    <property type="match status" value="1"/>
</dbReference>
<dbReference type="Pfam" id="PF02321">
    <property type="entry name" value="OEP"/>
    <property type="match status" value="1"/>
</dbReference>
<proteinExistence type="inferred from homology"/>
<reference evidence="2 3" key="1">
    <citation type="journal article" date="2019" name="Appl. Environ. Microbiol.">
        <title>Environmental Evidence and Genomic Insight of Iron-oxidizing Bacteria Preference Towards More Corrosion Resistant Stainless Steel at Higher Salinities.</title>
        <authorList>
            <person name="Garrison C.E."/>
            <person name="Price K.A."/>
            <person name="Field E.K."/>
        </authorList>
    </citation>
    <scope>NUCLEOTIDE SEQUENCE [LARGE SCALE GENOMIC DNA]</scope>
    <source>
        <strain evidence="2 3">P3</strain>
    </source>
</reference>
<comment type="caution">
    <text evidence="2">The sequence shown here is derived from an EMBL/GenBank/DDBJ whole genome shotgun (WGS) entry which is preliminary data.</text>
</comment>
<accession>A0A5R9GKS1</accession>
<dbReference type="PANTHER" id="PTHR30203:SF24">
    <property type="entry name" value="BLR4935 PROTEIN"/>
    <property type="match status" value="1"/>
</dbReference>
<evidence type="ECO:0000313" key="3">
    <source>
        <dbReference type="Proteomes" id="UP000306585"/>
    </source>
</evidence>
<comment type="similarity">
    <text evidence="1">Belongs to the outer membrane factor (OMF) (TC 1.B.17) family.</text>
</comment>
<dbReference type="InterPro" id="IPR010131">
    <property type="entry name" value="MdtP/NodT-like"/>
</dbReference>
<evidence type="ECO:0000313" key="2">
    <source>
        <dbReference type="EMBL" id="TLS66328.1"/>
    </source>
</evidence>
<organism evidence="2 3">
    <name type="scientific">Mariprofundus erugo</name>
    <dbReference type="NCBI Taxonomy" id="2528639"/>
    <lineage>
        <taxon>Bacteria</taxon>
        <taxon>Pseudomonadati</taxon>
        <taxon>Pseudomonadota</taxon>
        <taxon>Candidatius Mariprofundia</taxon>
        <taxon>Mariprofundales</taxon>
        <taxon>Mariprofundaceae</taxon>
        <taxon>Mariprofundus</taxon>
    </lineage>
</organism>
<dbReference type="GO" id="GO:0015562">
    <property type="term" value="F:efflux transmembrane transporter activity"/>
    <property type="evidence" value="ECO:0007669"/>
    <property type="project" value="InterPro"/>
</dbReference>
<dbReference type="EMBL" id="VBRY01000010">
    <property type="protein sequence ID" value="TLS66328.1"/>
    <property type="molecule type" value="Genomic_DNA"/>
</dbReference>
<name>A0A5R9GKS1_9PROT</name>
<protein>
    <submittedName>
        <fullName evidence="2">TolC family protein</fullName>
    </submittedName>
</protein>
<gene>
    <name evidence="2" type="ORF">FEF65_10560</name>
</gene>